<dbReference type="InterPro" id="IPR057589">
    <property type="entry name" value="GT_PLOD"/>
</dbReference>
<dbReference type="Pfam" id="PF25342">
    <property type="entry name" value="GT_PLOD"/>
    <property type="match status" value="1"/>
</dbReference>
<accession>A0AAD5UDE1</accession>
<protein>
    <recommendedName>
        <fullName evidence="1">PLOD1-3-like GT domain-containing protein</fullName>
    </recommendedName>
</protein>
<sequence length="260" mass="29926">MARSVLVEKIPLLVGGYGPGPREEEAKQAKPNRFVEMAKAEASKDPNQILVFADAFDVFLQQPVDYIVDEFVKMDVKVLYSAEKNCWPYIKDQESIDAMCSLFPGDPEMIAVYAPDPSPKWLNSGAMMCRASDCAQWFQETMSNTPKYHAENDQARAYDLCIKWGERCKLDYREKIFKSMWISLDDMQYIGGKYVNVKTNTTPAFMHFNGGMPEFSSWEGKVWNRKTNVKLQNIEFHENSFYSAGYEYLCSKFGGFPYRD</sequence>
<keyword evidence="4" id="KW-1185">Reference proteome</keyword>
<dbReference type="EMBL" id="JADGKB010000174">
    <property type="protein sequence ID" value="KAJ3251634.1"/>
    <property type="molecule type" value="Genomic_DNA"/>
</dbReference>
<gene>
    <name evidence="2" type="ORF">HK103_002218</name>
    <name evidence="3" type="ORF">HK103_002221</name>
</gene>
<dbReference type="AlphaFoldDB" id="A0AAD5UDE1"/>
<proteinExistence type="predicted"/>
<evidence type="ECO:0000313" key="4">
    <source>
        <dbReference type="Proteomes" id="UP001210925"/>
    </source>
</evidence>
<evidence type="ECO:0000259" key="1">
    <source>
        <dbReference type="Pfam" id="PF25342"/>
    </source>
</evidence>
<dbReference type="Proteomes" id="UP001210925">
    <property type="component" value="Unassembled WGS sequence"/>
</dbReference>
<dbReference type="CDD" id="cd22997">
    <property type="entry name" value="GT_LH"/>
    <property type="match status" value="1"/>
</dbReference>
<reference evidence="3" key="1">
    <citation type="submission" date="2020-05" db="EMBL/GenBank/DDBJ databases">
        <title>Phylogenomic resolution of chytrid fungi.</title>
        <authorList>
            <person name="Stajich J.E."/>
            <person name="Amses K."/>
            <person name="Simmons R."/>
            <person name="Seto K."/>
            <person name="Myers J."/>
            <person name="Bonds A."/>
            <person name="Quandt C.A."/>
            <person name="Barry K."/>
            <person name="Liu P."/>
            <person name="Grigoriev I."/>
            <person name="Longcore J.E."/>
            <person name="James T.Y."/>
        </authorList>
    </citation>
    <scope>NUCLEOTIDE SEQUENCE</scope>
    <source>
        <strain evidence="3">PLAUS21</strain>
    </source>
</reference>
<evidence type="ECO:0000313" key="3">
    <source>
        <dbReference type="EMBL" id="KAJ3251637.1"/>
    </source>
</evidence>
<organism evidence="3 4">
    <name type="scientific">Boothiomyces macroporosus</name>
    <dbReference type="NCBI Taxonomy" id="261099"/>
    <lineage>
        <taxon>Eukaryota</taxon>
        <taxon>Fungi</taxon>
        <taxon>Fungi incertae sedis</taxon>
        <taxon>Chytridiomycota</taxon>
        <taxon>Chytridiomycota incertae sedis</taxon>
        <taxon>Chytridiomycetes</taxon>
        <taxon>Rhizophydiales</taxon>
        <taxon>Terramycetaceae</taxon>
        <taxon>Boothiomyces</taxon>
    </lineage>
</organism>
<name>A0AAD5UDE1_9FUNG</name>
<comment type="caution">
    <text evidence="3">The sequence shown here is derived from an EMBL/GenBank/DDBJ whole genome shotgun (WGS) entry which is preliminary data.</text>
</comment>
<feature type="domain" description="PLOD1-3-like GT" evidence="1">
    <location>
        <begin position="41"/>
        <end position="211"/>
    </location>
</feature>
<evidence type="ECO:0000313" key="2">
    <source>
        <dbReference type="EMBL" id="KAJ3251634.1"/>
    </source>
</evidence>
<dbReference type="EMBL" id="JADGKB010000174">
    <property type="protein sequence ID" value="KAJ3251637.1"/>
    <property type="molecule type" value="Genomic_DNA"/>
</dbReference>